<proteinExistence type="inferred from homology"/>
<evidence type="ECO:0000313" key="6">
    <source>
        <dbReference type="EMBL" id="KAF1305094.1"/>
    </source>
</evidence>
<evidence type="ECO:0000256" key="2">
    <source>
        <dbReference type="ARBA" id="ARBA00012758"/>
    </source>
</evidence>
<dbReference type="PROSITE" id="PS51257">
    <property type="entry name" value="PROKAR_LIPOPROTEIN"/>
    <property type="match status" value="1"/>
</dbReference>
<evidence type="ECO:0000256" key="1">
    <source>
        <dbReference type="ARBA" id="ARBA00009902"/>
    </source>
</evidence>
<name>A0ABQ6Z1M3_9ENTE</name>
<protein>
    <recommendedName>
        <fullName evidence="2">beta-fructofuranosidase</fullName>
        <ecNumber evidence="2">3.2.1.26</ecNumber>
    </recommendedName>
</protein>
<dbReference type="PANTHER" id="PTHR43101:SF1">
    <property type="entry name" value="BETA-FRUCTOSIDASE"/>
    <property type="match status" value="1"/>
</dbReference>
<evidence type="ECO:0000259" key="5">
    <source>
        <dbReference type="Pfam" id="PF00251"/>
    </source>
</evidence>
<organism evidence="6 7">
    <name type="scientific">Candidatus Enterococcus willemsii</name>
    <dbReference type="NCBI Taxonomy" id="1857215"/>
    <lineage>
        <taxon>Bacteria</taxon>
        <taxon>Bacillati</taxon>
        <taxon>Bacillota</taxon>
        <taxon>Bacilli</taxon>
        <taxon>Lactobacillales</taxon>
        <taxon>Enterococcaceae</taxon>
        <taxon>Enterococcus</taxon>
    </lineage>
</organism>
<reference evidence="6 7" key="1">
    <citation type="submission" date="2016-06" db="EMBL/GenBank/DDBJ databases">
        <title>Four novel species of enterococci isolated from chicken manure.</title>
        <authorList>
            <person name="Van Tyne D."/>
        </authorList>
    </citation>
    <scope>NUCLEOTIDE SEQUENCE [LARGE SCALE GENOMIC DNA]</scope>
    <source>
        <strain evidence="6 7">CU12B</strain>
    </source>
</reference>
<dbReference type="InterPro" id="IPR051214">
    <property type="entry name" value="GH32_Enzymes"/>
</dbReference>
<feature type="domain" description="Glycosyl hydrolase family 32 N-terminal" evidence="5">
    <location>
        <begin position="44"/>
        <end position="307"/>
    </location>
</feature>
<sequence>MKKKVQYICMIAMFIILGACKMKTEVKSLYPRSADSFVGDPMPYFDGNEYKIYYLEDLRNGEVGFHPFSLFTTTDFYHYQDEGEVIPFVNEEDSPERALGTGSVIKDKAGKYHAFYTAHNSERLPKELIMHATSKDGKKWMKQPEDTFEGDTEYENNDFRDPYVFFEEESQSYWMLITTRQNNTGIIAKYTSTDLTSWENQGVFFVNDIGNDSNLECPSLVQFKGTWYLAFSDQWDKRVVHYRTADNPNGPFEKPEHDYVDGAGFYAGRLETDGQNLYQVGWIPTKDNHDDRFNYNWAGNLAVHQLIKKDGKLQPKLPEKAYQNLSKEHFPQWELSVGETVIIDSQATLLEGEFQVNNRTKFILSFGEENNILFDFNNRKMSYYNTHLEDIPNRKPQTEMSLTTEQTVPFQLIQEEDLVVIYDGEYALSNRIYQSKEKPTKLTLIEGSLEVK</sequence>
<evidence type="ECO:0000256" key="4">
    <source>
        <dbReference type="ARBA" id="ARBA00023295"/>
    </source>
</evidence>
<dbReference type="InterPro" id="IPR023296">
    <property type="entry name" value="Glyco_hydro_beta-prop_sf"/>
</dbReference>
<dbReference type="EC" id="3.2.1.26" evidence="2"/>
<evidence type="ECO:0000313" key="7">
    <source>
        <dbReference type="Proteomes" id="UP000782705"/>
    </source>
</evidence>
<dbReference type="Proteomes" id="UP000782705">
    <property type="component" value="Unassembled WGS sequence"/>
</dbReference>
<dbReference type="RefSeq" id="WP_161901400.1">
    <property type="nucleotide sequence ID" value="NZ_MAEL01000023.1"/>
</dbReference>
<keyword evidence="7" id="KW-1185">Reference proteome</keyword>
<dbReference type="CDD" id="cd08995">
    <property type="entry name" value="GH32_EcAec43-like"/>
    <property type="match status" value="1"/>
</dbReference>
<dbReference type="Gene3D" id="2.115.10.20">
    <property type="entry name" value="Glycosyl hydrolase domain, family 43"/>
    <property type="match status" value="1"/>
</dbReference>
<comment type="caution">
    <text evidence="6">The sequence shown here is derived from an EMBL/GenBank/DDBJ whole genome shotgun (WGS) entry which is preliminary data.</text>
</comment>
<gene>
    <name evidence="6" type="ORF">BAU17_04775</name>
</gene>
<comment type="similarity">
    <text evidence="1">Belongs to the glycosyl hydrolase 32 family.</text>
</comment>
<keyword evidence="3" id="KW-0378">Hydrolase</keyword>
<dbReference type="Pfam" id="PF00251">
    <property type="entry name" value="Glyco_hydro_32N"/>
    <property type="match status" value="1"/>
</dbReference>
<dbReference type="EMBL" id="MAEL01000023">
    <property type="protein sequence ID" value="KAF1305094.1"/>
    <property type="molecule type" value="Genomic_DNA"/>
</dbReference>
<accession>A0ABQ6Z1M3</accession>
<dbReference type="PANTHER" id="PTHR43101">
    <property type="entry name" value="BETA-FRUCTOSIDASE"/>
    <property type="match status" value="1"/>
</dbReference>
<dbReference type="InterPro" id="IPR013148">
    <property type="entry name" value="Glyco_hydro_32_N"/>
</dbReference>
<evidence type="ECO:0000256" key="3">
    <source>
        <dbReference type="ARBA" id="ARBA00022801"/>
    </source>
</evidence>
<dbReference type="InterPro" id="IPR001362">
    <property type="entry name" value="Glyco_hydro_32"/>
</dbReference>
<keyword evidence="4" id="KW-0326">Glycosidase</keyword>
<dbReference type="SUPFAM" id="SSF75005">
    <property type="entry name" value="Arabinanase/levansucrase/invertase"/>
    <property type="match status" value="1"/>
</dbReference>
<dbReference type="SMART" id="SM00640">
    <property type="entry name" value="Glyco_32"/>
    <property type="match status" value="1"/>
</dbReference>